<dbReference type="HOGENOM" id="CLU_139698_5_3_0"/>
<organism evidence="6 7">
    <name type="scientific">Roseiflexus castenholzii (strain DSM 13941 / HLO8)</name>
    <dbReference type="NCBI Taxonomy" id="383372"/>
    <lineage>
        <taxon>Bacteria</taxon>
        <taxon>Bacillati</taxon>
        <taxon>Chloroflexota</taxon>
        <taxon>Chloroflexia</taxon>
        <taxon>Chloroflexales</taxon>
        <taxon>Roseiflexineae</taxon>
        <taxon>Roseiflexaceae</taxon>
        <taxon>Roseiflexus</taxon>
    </lineage>
</organism>
<dbReference type="Gene3D" id="3.30.70.20">
    <property type="match status" value="1"/>
</dbReference>
<keyword evidence="3" id="KW-0408">Iron</keyword>
<keyword evidence="4" id="KW-0411">Iron-sulfur</keyword>
<gene>
    <name evidence="6" type="ordered locus">Rcas_3578</name>
</gene>
<evidence type="ECO:0000259" key="5">
    <source>
        <dbReference type="PROSITE" id="PS51379"/>
    </source>
</evidence>
<dbReference type="GO" id="GO:0046872">
    <property type="term" value="F:metal ion binding"/>
    <property type="evidence" value="ECO:0007669"/>
    <property type="project" value="UniProtKB-KW"/>
</dbReference>
<dbReference type="InterPro" id="IPR017900">
    <property type="entry name" value="4Fe4S_Fe_S_CS"/>
</dbReference>
<dbReference type="RefSeq" id="WP_012122050.1">
    <property type="nucleotide sequence ID" value="NC_009767.1"/>
</dbReference>
<proteinExistence type="predicted"/>
<name>A7NPY1_ROSCS</name>
<dbReference type="PANTHER" id="PTHR43687:SF4">
    <property type="entry name" value="BLR5484 PROTEIN"/>
    <property type="match status" value="1"/>
</dbReference>
<protein>
    <submittedName>
        <fullName evidence="6">4Fe-4S ferredoxin iron-sulfur binding domain protein</fullName>
    </submittedName>
</protein>
<reference evidence="6 7" key="1">
    <citation type="submission" date="2007-08" db="EMBL/GenBank/DDBJ databases">
        <title>Complete sequence of Roseiflexus castenholzii DSM 13941.</title>
        <authorList>
            <consortium name="US DOE Joint Genome Institute"/>
            <person name="Copeland A."/>
            <person name="Lucas S."/>
            <person name="Lapidus A."/>
            <person name="Barry K."/>
            <person name="Glavina del Rio T."/>
            <person name="Dalin E."/>
            <person name="Tice H."/>
            <person name="Pitluck S."/>
            <person name="Thompson L.S."/>
            <person name="Brettin T."/>
            <person name="Bruce D."/>
            <person name="Detter J.C."/>
            <person name="Han C."/>
            <person name="Tapia R."/>
            <person name="Schmutz J."/>
            <person name="Larimer F."/>
            <person name="Land M."/>
            <person name="Hauser L."/>
            <person name="Kyrpides N."/>
            <person name="Mikhailova N."/>
            <person name="Bryant D.A."/>
            <person name="Hanada S."/>
            <person name="Tsukatani Y."/>
            <person name="Richardson P."/>
        </authorList>
    </citation>
    <scope>NUCLEOTIDE SEQUENCE [LARGE SCALE GENOMIC DNA]</scope>
    <source>
        <strain evidence="7">DSM 13941 / HLO8</strain>
    </source>
</reference>
<feature type="domain" description="4Fe-4S ferredoxin-type" evidence="5">
    <location>
        <begin position="40"/>
        <end position="71"/>
    </location>
</feature>
<dbReference type="PROSITE" id="PS00198">
    <property type="entry name" value="4FE4S_FER_1"/>
    <property type="match status" value="1"/>
</dbReference>
<sequence length="90" mass="9197">MVRGRIIVDTERCKGCGLCVAFCPKGVVHLAAAFNAAGHHPAQLDDPDGKCTGCTICALVCPEAAITVYRTFSVKASVTAGGVCALEATS</sequence>
<dbReference type="Pfam" id="PF12838">
    <property type="entry name" value="Fer4_7"/>
    <property type="match status" value="1"/>
</dbReference>
<dbReference type="PROSITE" id="PS51379">
    <property type="entry name" value="4FE4S_FER_2"/>
    <property type="match status" value="2"/>
</dbReference>
<dbReference type="Proteomes" id="UP000000263">
    <property type="component" value="Chromosome"/>
</dbReference>
<dbReference type="OrthoDB" id="9803192at2"/>
<dbReference type="InterPro" id="IPR050572">
    <property type="entry name" value="Fe-S_Ferredoxin"/>
</dbReference>
<evidence type="ECO:0000313" key="6">
    <source>
        <dbReference type="EMBL" id="ABU59627.1"/>
    </source>
</evidence>
<keyword evidence="7" id="KW-1185">Reference proteome</keyword>
<feature type="domain" description="4Fe-4S ferredoxin-type" evidence="5">
    <location>
        <begin position="4"/>
        <end position="33"/>
    </location>
</feature>
<evidence type="ECO:0000256" key="1">
    <source>
        <dbReference type="ARBA" id="ARBA00022485"/>
    </source>
</evidence>
<dbReference type="AlphaFoldDB" id="A7NPY1"/>
<dbReference type="KEGG" id="rca:Rcas_3578"/>
<evidence type="ECO:0000256" key="4">
    <source>
        <dbReference type="ARBA" id="ARBA00023014"/>
    </source>
</evidence>
<keyword evidence="1" id="KW-0004">4Fe-4S</keyword>
<evidence type="ECO:0000313" key="7">
    <source>
        <dbReference type="Proteomes" id="UP000000263"/>
    </source>
</evidence>
<dbReference type="PANTHER" id="PTHR43687">
    <property type="entry name" value="ADENYLYLSULFATE REDUCTASE, BETA SUBUNIT"/>
    <property type="match status" value="1"/>
</dbReference>
<evidence type="ECO:0000256" key="2">
    <source>
        <dbReference type="ARBA" id="ARBA00022723"/>
    </source>
</evidence>
<dbReference type="EMBL" id="CP000804">
    <property type="protein sequence ID" value="ABU59627.1"/>
    <property type="molecule type" value="Genomic_DNA"/>
</dbReference>
<accession>A7NPY1</accession>
<dbReference type="eggNOG" id="COG1146">
    <property type="taxonomic scope" value="Bacteria"/>
</dbReference>
<dbReference type="SUPFAM" id="SSF54862">
    <property type="entry name" value="4Fe-4S ferredoxins"/>
    <property type="match status" value="1"/>
</dbReference>
<dbReference type="STRING" id="383372.Rcas_3578"/>
<evidence type="ECO:0000256" key="3">
    <source>
        <dbReference type="ARBA" id="ARBA00023004"/>
    </source>
</evidence>
<dbReference type="InterPro" id="IPR017896">
    <property type="entry name" value="4Fe4S_Fe-S-bd"/>
</dbReference>
<dbReference type="GO" id="GO:0051539">
    <property type="term" value="F:4 iron, 4 sulfur cluster binding"/>
    <property type="evidence" value="ECO:0007669"/>
    <property type="project" value="UniProtKB-KW"/>
</dbReference>
<keyword evidence="2" id="KW-0479">Metal-binding</keyword>